<dbReference type="EMBL" id="CAJPWZ010002261">
    <property type="protein sequence ID" value="CAG2234646.1"/>
    <property type="molecule type" value="Genomic_DNA"/>
</dbReference>
<accession>A0A8S3U0R6</accession>
<dbReference type="Pfam" id="PF08373">
    <property type="entry name" value="RAP"/>
    <property type="match status" value="1"/>
</dbReference>
<dbReference type="InterPro" id="IPR010622">
    <property type="entry name" value="FAST_Leu-rich"/>
</dbReference>
<dbReference type="Pfam" id="PF06743">
    <property type="entry name" value="FAST_1"/>
    <property type="match status" value="1"/>
</dbReference>
<organism evidence="2 3">
    <name type="scientific">Mytilus edulis</name>
    <name type="common">Blue mussel</name>
    <dbReference type="NCBI Taxonomy" id="6550"/>
    <lineage>
        <taxon>Eukaryota</taxon>
        <taxon>Metazoa</taxon>
        <taxon>Spiralia</taxon>
        <taxon>Lophotrochozoa</taxon>
        <taxon>Mollusca</taxon>
        <taxon>Bivalvia</taxon>
        <taxon>Autobranchia</taxon>
        <taxon>Pteriomorphia</taxon>
        <taxon>Mytilida</taxon>
        <taxon>Mytiloidea</taxon>
        <taxon>Mytilidae</taxon>
        <taxon>Mytilinae</taxon>
        <taxon>Mytilus</taxon>
    </lineage>
</organism>
<dbReference type="SMART" id="SM00952">
    <property type="entry name" value="RAP"/>
    <property type="match status" value="1"/>
</dbReference>
<dbReference type="Proteomes" id="UP000683360">
    <property type="component" value="Unassembled WGS sequence"/>
</dbReference>
<feature type="domain" description="RAP" evidence="1">
    <location>
        <begin position="749"/>
        <end position="805"/>
    </location>
</feature>
<reference evidence="2" key="1">
    <citation type="submission" date="2021-03" db="EMBL/GenBank/DDBJ databases">
        <authorList>
            <person name="Bekaert M."/>
        </authorList>
    </citation>
    <scope>NUCLEOTIDE SEQUENCE</scope>
</reference>
<dbReference type="InterPro" id="IPR013579">
    <property type="entry name" value="FAST_2"/>
</dbReference>
<name>A0A8S3U0R6_MYTED</name>
<dbReference type="InterPro" id="IPR013584">
    <property type="entry name" value="RAP"/>
</dbReference>
<dbReference type="OrthoDB" id="6501018at2759"/>
<gene>
    <name evidence="2" type="ORF">MEDL_47242</name>
</gene>
<proteinExistence type="predicted"/>
<comment type="caution">
    <text evidence="2">The sequence shown here is derived from an EMBL/GenBank/DDBJ whole genome shotgun (WGS) entry which is preliminary data.</text>
</comment>
<sequence>MKAEASRLEQSLVDTIAKIENNQSVTSSNIITHIDECKSYLEGLTKMMKSIVSDNKVSEDVISLQNKIKVLTEENQSILLQLKNEQSATLLIKCQFEDALKHDKCMIQEARTALHNMVSSSNKKGFVSSMASTSRYLSTAPQILRCATGRRFPFLRAFSSSAHRWSSTSLEPKIIPEKEDKKNYKPDVNISGKTIIRKIFNTDIPNSKDIELKEESKHIEVDPLDMLNESQTKASKIHEIKSKVNKKQGQENGDSRLRNEKSAVEKVLKQIKSETEIEKIIQLCLEGLDAHSKYPKDVHRILTNGLQRISILSLNNESSVLDNENFKQLIEYVETNYKKLSLKELLDCSCSLISLFPEDVAVVELVENELMWKIREADLDLVIELHKCHESPKTQLRKTVRVHCEGIIKRRMTETKPVHLMYLMKHYSTRKDTKFFYKLEDRVFDLIDHMSVNNYCNIIVYSAIRGSRNESLLRLVLFYLNKTYKKRHIQQISSLLFSCGKLAIYDIDLFNKLSADIMKSDLNSSKSTLNILKSASILGWRHEETLSCLLNQLVNENQKLDLADVENLLFSASTLNYCPEDKAELLQSHCLKLIETSMKETSPLPWLNIVWSLAILKKATPELIATVLEPEFIKHLDQGGANKWQYHPKLLGINSAAHFDVLDYSGAYLPQDFLSECEQGKNNAVKKTMCDDVFSALETFAPKDQFCKRNTMTVNGNKIDVELCIDNSGLPVEYVNAQETSSEYHRVAVKVLGFHDLTIPEKLLKGPVDMEIRHLGCQGYKVLTITHSEWIHIKTTEKAEYLKHKLNELVL</sequence>
<evidence type="ECO:0000313" key="2">
    <source>
        <dbReference type="EMBL" id="CAG2234646.1"/>
    </source>
</evidence>
<dbReference type="Pfam" id="PF08368">
    <property type="entry name" value="FAST_2"/>
    <property type="match status" value="1"/>
</dbReference>
<keyword evidence="3" id="KW-1185">Reference proteome</keyword>
<protein>
    <recommendedName>
        <fullName evidence="1">RAP domain-containing protein</fullName>
    </recommendedName>
</protein>
<dbReference type="AlphaFoldDB" id="A0A8S3U0R6"/>
<evidence type="ECO:0000259" key="1">
    <source>
        <dbReference type="SMART" id="SM00952"/>
    </source>
</evidence>
<dbReference type="GO" id="GO:0044528">
    <property type="term" value="P:regulation of mitochondrial mRNA stability"/>
    <property type="evidence" value="ECO:0007669"/>
    <property type="project" value="InterPro"/>
</dbReference>
<evidence type="ECO:0000313" key="3">
    <source>
        <dbReference type="Proteomes" id="UP000683360"/>
    </source>
</evidence>